<sequence length="56" mass="6426">QPFFFLTKENGYGFKVCSFQRIIKYFMIQGGDFTNGNGTSGMSSYRSNSEDERFSC</sequence>
<dbReference type="InterPro" id="IPR029000">
    <property type="entry name" value="Cyclophilin-like_dom_sf"/>
</dbReference>
<feature type="region of interest" description="Disordered" evidence="2">
    <location>
        <begin position="33"/>
        <end position="56"/>
    </location>
</feature>
<dbReference type="SUPFAM" id="SSF50891">
    <property type="entry name" value="Cyclophilin-like"/>
    <property type="match status" value="1"/>
</dbReference>
<dbReference type="PANTHER" id="PTHR11071:SF420">
    <property type="entry name" value="PEPTIDYL-PROLYL CIS-TRANS ISOMERASE CYP20-3, CHLOROPLASTIC"/>
    <property type="match status" value="1"/>
</dbReference>
<accession>A0A9D3URB2</accession>
<dbReference type="PROSITE" id="PS50072">
    <property type="entry name" value="CSA_PPIASE_2"/>
    <property type="match status" value="1"/>
</dbReference>
<reference evidence="4 5" key="1">
    <citation type="journal article" date="2021" name="Plant Biotechnol. J.">
        <title>Multi-omics assisted identification of the key and species-specific regulatory components of drought-tolerant mechanisms in Gossypium stocksii.</title>
        <authorList>
            <person name="Yu D."/>
            <person name="Ke L."/>
            <person name="Zhang D."/>
            <person name="Wu Y."/>
            <person name="Sun Y."/>
            <person name="Mei J."/>
            <person name="Sun J."/>
            <person name="Sun Y."/>
        </authorList>
    </citation>
    <scope>NUCLEOTIDE SEQUENCE [LARGE SCALE GENOMIC DNA]</scope>
    <source>
        <strain evidence="5">cv. E1</strain>
        <tissue evidence="4">Leaf</tissue>
    </source>
</reference>
<feature type="non-terminal residue" evidence="4">
    <location>
        <position position="1"/>
    </location>
</feature>
<dbReference type="EMBL" id="JAIQCV010000010">
    <property type="protein sequence ID" value="KAH1056026.1"/>
    <property type="molecule type" value="Genomic_DNA"/>
</dbReference>
<evidence type="ECO:0000313" key="4">
    <source>
        <dbReference type="EMBL" id="KAH1056026.1"/>
    </source>
</evidence>
<dbReference type="Pfam" id="PF00160">
    <property type="entry name" value="Pro_isomerase"/>
    <property type="match status" value="1"/>
</dbReference>
<evidence type="ECO:0000256" key="2">
    <source>
        <dbReference type="SAM" id="MobiDB-lite"/>
    </source>
</evidence>
<feature type="non-terminal residue" evidence="4">
    <location>
        <position position="56"/>
    </location>
</feature>
<dbReference type="GO" id="GO:0003755">
    <property type="term" value="F:peptidyl-prolyl cis-trans isomerase activity"/>
    <property type="evidence" value="ECO:0007669"/>
    <property type="project" value="InterPro"/>
</dbReference>
<dbReference type="Proteomes" id="UP000828251">
    <property type="component" value="Unassembled WGS sequence"/>
</dbReference>
<dbReference type="AlphaFoldDB" id="A0A9D3URB2"/>
<dbReference type="GO" id="GO:0005737">
    <property type="term" value="C:cytoplasm"/>
    <property type="evidence" value="ECO:0007669"/>
    <property type="project" value="TreeGrafter"/>
</dbReference>
<dbReference type="InterPro" id="IPR002130">
    <property type="entry name" value="Cyclophilin-type_PPIase_dom"/>
</dbReference>
<dbReference type="GO" id="GO:0006457">
    <property type="term" value="P:protein folding"/>
    <property type="evidence" value="ECO:0007669"/>
    <property type="project" value="TreeGrafter"/>
</dbReference>
<dbReference type="GO" id="GO:0016018">
    <property type="term" value="F:cyclosporin A binding"/>
    <property type="evidence" value="ECO:0007669"/>
    <property type="project" value="TreeGrafter"/>
</dbReference>
<evidence type="ECO:0000313" key="5">
    <source>
        <dbReference type="Proteomes" id="UP000828251"/>
    </source>
</evidence>
<comment type="similarity">
    <text evidence="1">Belongs to the cyclophilin-type PPIase family.</text>
</comment>
<keyword evidence="5" id="KW-1185">Reference proteome</keyword>
<protein>
    <recommendedName>
        <fullName evidence="3">PPIase cyclophilin-type domain-containing protein</fullName>
    </recommendedName>
</protein>
<gene>
    <name evidence="4" type="ORF">J1N35_034091</name>
</gene>
<feature type="compositionally biased region" description="Polar residues" evidence="2">
    <location>
        <begin position="33"/>
        <end position="47"/>
    </location>
</feature>
<evidence type="ECO:0000259" key="3">
    <source>
        <dbReference type="PROSITE" id="PS50072"/>
    </source>
</evidence>
<organism evidence="4 5">
    <name type="scientific">Gossypium stocksii</name>
    <dbReference type="NCBI Taxonomy" id="47602"/>
    <lineage>
        <taxon>Eukaryota</taxon>
        <taxon>Viridiplantae</taxon>
        <taxon>Streptophyta</taxon>
        <taxon>Embryophyta</taxon>
        <taxon>Tracheophyta</taxon>
        <taxon>Spermatophyta</taxon>
        <taxon>Magnoliopsida</taxon>
        <taxon>eudicotyledons</taxon>
        <taxon>Gunneridae</taxon>
        <taxon>Pentapetalae</taxon>
        <taxon>rosids</taxon>
        <taxon>malvids</taxon>
        <taxon>Malvales</taxon>
        <taxon>Malvaceae</taxon>
        <taxon>Malvoideae</taxon>
        <taxon>Gossypium</taxon>
    </lineage>
</organism>
<proteinExistence type="inferred from homology"/>
<feature type="domain" description="PPIase cyclophilin-type" evidence="3">
    <location>
        <begin position="1"/>
        <end position="56"/>
    </location>
</feature>
<dbReference type="Gene3D" id="2.40.100.10">
    <property type="entry name" value="Cyclophilin-like"/>
    <property type="match status" value="1"/>
</dbReference>
<dbReference type="OrthoDB" id="193499at2759"/>
<name>A0A9D3URB2_9ROSI</name>
<comment type="caution">
    <text evidence="4">The sequence shown here is derived from an EMBL/GenBank/DDBJ whole genome shotgun (WGS) entry which is preliminary data.</text>
</comment>
<dbReference type="PANTHER" id="PTHR11071">
    <property type="entry name" value="PEPTIDYL-PROLYL CIS-TRANS ISOMERASE"/>
    <property type="match status" value="1"/>
</dbReference>
<evidence type="ECO:0000256" key="1">
    <source>
        <dbReference type="ARBA" id="ARBA00007365"/>
    </source>
</evidence>